<organism evidence="4 5">
    <name type="scientific">Kribbella soli</name>
    <dbReference type="NCBI Taxonomy" id="1124743"/>
    <lineage>
        <taxon>Bacteria</taxon>
        <taxon>Bacillati</taxon>
        <taxon>Actinomycetota</taxon>
        <taxon>Actinomycetes</taxon>
        <taxon>Propionibacteriales</taxon>
        <taxon>Kribbellaceae</taxon>
        <taxon>Kribbella</taxon>
    </lineage>
</organism>
<comment type="caution">
    <text evidence="4">The sequence shown here is derived from an EMBL/GenBank/DDBJ whole genome shotgun (WGS) entry which is preliminary data.</text>
</comment>
<keyword evidence="2" id="KW-0812">Transmembrane</keyword>
<proteinExistence type="predicted"/>
<keyword evidence="5" id="KW-1185">Reference proteome</keyword>
<gene>
    <name evidence="4" type="ORF">E0H45_21580</name>
</gene>
<keyword evidence="2" id="KW-1133">Transmembrane helix</keyword>
<evidence type="ECO:0000313" key="4">
    <source>
        <dbReference type="EMBL" id="TCC08858.1"/>
    </source>
</evidence>
<protein>
    <submittedName>
        <fullName evidence="4">2TM domain-containing protein</fullName>
    </submittedName>
</protein>
<evidence type="ECO:0000256" key="1">
    <source>
        <dbReference type="SAM" id="MobiDB-lite"/>
    </source>
</evidence>
<dbReference type="EMBL" id="SJJZ01000002">
    <property type="protein sequence ID" value="TCC08858.1"/>
    <property type="molecule type" value="Genomic_DNA"/>
</dbReference>
<feature type="region of interest" description="Disordered" evidence="1">
    <location>
        <begin position="1"/>
        <end position="27"/>
    </location>
</feature>
<accession>A0A4R0HFL1</accession>
<dbReference type="Pfam" id="PF13239">
    <property type="entry name" value="2TM"/>
    <property type="match status" value="1"/>
</dbReference>
<evidence type="ECO:0000256" key="2">
    <source>
        <dbReference type="SAM" id="Phobius"/>
    </source>
</evidence>
<feature type="transmembrane region" description="Helical" evidence="2">
    <location>
        <begin position="43"/>
        <end position="62"/>
    </location>
</feature>
<name>A0A4R0HFL1_9ACTN</name>
<reference evidence="4 5" key="1">
    <citation type="submission" date="2019-02" db="EMBL/GenBank/DDBJ databases">
        <title>Kribbella capetownensis sp. nov. and Kribbella speibonae sp. nov., isolated from soil.</title>
        <authorList>
            <person name="Curtis S.M."/>
            <person name="Norton I."/>
            <person name="Everest G.J."/>
            <person name="Meyers P.R."/>
        </authorList>
    </citation>
    <scope>NUCLEOTIDE SEQUENCE [LARGE SCALE GENOMIC DNA]</scope>
    <source>
        <strain evidence="4 5">KCTC 29219</strain>
    </source>
</reference>
<evidence type="ECO:0000259" key="3">
    <source>
        <dbReference type="Pfam" id="PF13239"/>
    </source>
</evidence>
<evidence type="ECO:0000313" key="5">
    <source>
        <dbReference type="Proteomes" id="UP000292346"/>
    </source>
</evidence>
<keyword evidence="2" id="KW-0472">Membrane</keyword>
<feature type="transmembrane region" description="Helical" evidence="2">
    <location>
        <begin position="68"/>
        <end position="91"/>
    </location>
</feature>
<dbReference type="OrthoDB" id="5145586at2"/>
<sequence>MLDKTVLDTTKVDGTAVDRTGPAPTDDDLREQAVTELRKRRELAGHLLAFVLVNTFVVIIWYVTGAGFFWPVFPIFAWGIGIVFHTWDVLWPQPTEASIRSTMDRIARHR</sequence>
<dbReference type="AlphaFoldDB" id="A0A4R0HFL1"/>
<dbReference type="Proteomes" id="UP000292346">
    <property type="component" value="Unassembled WGS sequence"/>
</dbReference>
<feature type="domain" description="2TM" evidence="3">
    <location>
        <begin position="32"/>
        <end position="95"/>
    </location>
</feature>
<dbReference type="InterPro" id="IPR025698">
    <property type="entry name" value="2TM_dom"/>
</dbReference>